<gene>
    <name evidence="1" type="ORF">GOQ09_21085</name>
</gene>
<accession>A0A6I6HM09</accession>
<dbReference type="OrthoDB" id="8962348at2"/>
<evidence type="ECO:0000313" key="2">
    <source>
        <dbReference type="Proteomes" id="UP000425817"/>
    </source>
</evidence>
<dbReference type="EMBL" id="CP046622">
    <property type="protein sequence ID" value="QGW83920.1"/>
    <property type="molecule type" value="Genomic_DNA"/>
</dbReference>
<evidence type="ECO:0000313" key="1">
    <source>
        <dbReference type="EMBL" id="QGW83920.1"/>
    </source>
</evidence>
<dbReference type="AlphaFoldDB" id="A0A6I6HM09"/>
<protein>
    <submittedName>
        <fullName evidence="1">Uncharacterized protein</fullName>
    </submittedName>
</protein>
<reference evidence="1 2" key="1">
    <citation type="submission" date="2019-12" db="EMBL/GenBank/DDBJ databases">
        <title>Hybrid Genome Assemblies of two High G+C Isolates from Undergraduate Microbiology Courses.</title>
        <authorList>
            <person name="Ne Ville C.J."/>
            <person name="Enright D."/>
            <person name="Hernandez I."/>
            <person name="Dodsworth J."/>
            <person name="Orwin P.M."/>
        </authorList>
    </citation>
    <scope>NUCLEOTIDE SEQUENCE [LARGE SCALE GENOMIC DNA]</scope>
    <source>
        <strain evidence="1 2">CSUSB</strain>
    </source>
</reference>
<proteinExistence type="predicted"/>
<dbReference type="RefSeq" id="WP_157615420.1">
    <property type="nucleotide sequence ID" value="NZ_CP046622.1"/>
</dbReference>
<dbReference type="Proteomes" id="UP000425817">
    <property type="component" value="Chromosome"/>
</dbReference>
<organism evidence="1 2">
    <name type="scientific">Variovorax paradoxus</name>
    <dbReference type="NCBI Taxonomy" id="34073"/>
    <lineage>
        <taxon>Bacteria</taxon>
        <taxon>Pseudomonadati</taxon>
        <taxon>Pseudomonadota</taxon>
        <taxon>Betaproteobacteria</taxon>
        <taxon>Burkholderiales</taxon>
        <taxon>Comamonadaceae</taxon>
        <taxon>Variovorax</taxon>
    </lineage>
</organism>
<sequence length="260" mass="26932">MLDPTACINTPQPGSTAEVGNGYEGIWDQNIYGGAIGRMLVGAAGDVVGYRRAEASSVNVDNFNGAFNFNAANSSWQVTSATINPYPTTNGVPLTGSGTFVAKSTMDGTYSVDGAAPKGFDTWVYRISNYLAVDPALLTGAWGGSQYGMSGLIEVAPDGSFTGSTRNANEIAFGACTLNGTVLPRESGASKKNYLTIRVQVVDAANAGEKSCNLVAVKEGVGYIAVNQGTTDGVCKRSMSLNFLLKDAAGNYSIGAGFPR</sequence>
<name>A0A6I6HM09_VARPD</name>